<proteinExistence type="predicted"/>
<evidence type="ECO:0000313" key="1">
    <source>
        <dbReference type="EMBL" id="KAG8184497.1"/>
    </source>
</evidence>
<name>A0AAV6UJR9_9ARAC</name>
<keyword evidence="2" id="KW-1185">Reference proteome</keyword>
<sequence length="250" mass="27322">MTLTFIPISHQSHDIVTMEPHSRRFSIIETDEDYEPSGSEDSKDSSACLVSSEEICLALRQSAPHSQTPIHQMSIPTFVGDNGDRNNNDIFPPNAVSNNPEAPLNNHDLDKPQGTRSIIIITADRDGSEIDHQVHDENGPPNNEPDLDVAGSNPLSSFENEVTCEEVQKNNPHEEEAVSCDTEPVIVISAIAATGVDDLVACDNNEPVDQMNSDSESAGKIISCDVQNDMSGVTNKVSLKEKKYKEKRSK</sequence>
<accession>A0AAV6UJR9</accession>
<gene>
    <name evidence="1" type="ORF">JTE90_002344</name>
</gene>
<comment type="caution">
    <text evidence="1">The sequence shown here is derived from an EMBL/GenBank/DDBJ whole genome shotgun (WGS) entry which is preliminary data.</text>
</comment>
<organism evidence="1 2">
    <name type="scientific">Oedothorax gibbosus</name>
    <dbReference type="NCBI Taxonomy" id="931172"/>
    <lineage>
        <taxon>Eukaryota</taxon>
        <taxon>Metazoa</taxon>
        <taxon>Ecdysozoa</taxon>
        <taxon>Arthropoda</taxon>
        <taxon>Chelicerata</taxon>
        <taxon>Arachnida</taxon>
        <taxon>Araneae</taxon>
        <taxon>Araneomorphae</taxon>
        <taxon>Entelegynae</taxon>
        <taxon>Araneoidea</taxon>
        <taxon>Linyphiidae</taxon>
        <taxon>Erigoninae</taxon>
        <taxon>Oedothorax</taxon>
    </lineage>
</organism>
<protein>
    <submittedName>
        <fullName evidence="1">Uncharacterized protein</fullName>
    </submittedName>
</protein>
<dbReference type="AlphaFoldDB" id="A0AAV6UJR9"/>
<reference evidence="1 2" key="1">
    <citation type="journal article" date="2022" name="Nat. Ecol. Evol.">
        <title>A masculinizing supergene underlies an exaggerated male reproductive morph in a spider.</title>
        <authorList>
            <person name="Hendrickx F."/>
            <person name="De Corte Z."/>
            <person name="Sonet G."/>
            <person name="Van Belleghem S.M."/>
            <person name="Kostlbacher S."/>
            <person name="Vangestel C."/>
        </authorList>
    </citation>
    <scope>NUCLEOTIDE SEQUENCE [LARGE SCALE GENOMIC DNA]</scope>
    <source>
        <strain evidence="1">W744_W776</strain>
    </source>
</reference>
<dbReference type="Proteomes" id="UP000827092">
    <property type="component" value="Unassembled WGS sequence"/>
</dbReference>
<dbReference type="EMBL" id="JAFNEN010000372">
    <property type="protein sequence ID" value="KAG8184497.1"/>
    <property type="molecule type" value="Genomic_DNA"/>
</dbReference>
<evidence type="ECO:0000313" key="2">
    <source>
        <dbReference type="Proteomes" id="UP000827092"/>
    </source>
</evidence>